<dbReference type="HOGENOM" id="CLU_043824_0_0_1"/>
<dbReference type="AlphaFoldDB" id="C5MEB5"/>
<dbReference type="GO" id="GO:0051301">
    <property type="term" value="P:cell division"/>
    <property type="evidence" value="ECO:0007669"/>
    <property type="project" value="InterPro"/>
</dbReference>
<feature type="coiled-coil region" evidence="1">
    <location>
        <begin position="309"/>
        <end position="336"/>
    </location>
</feature>
<dbReference type="GeneID" id="8298641"/>
<name>C5MEB5_CANTT</name>
<dbReference type="EMBL" id="GG692400">
    <property type="protein sequence ID" value="EER31625.1"/>
    <property type="molecule type" value="Genomic_DNA"/>
</dbReference>
<dbReference type="VEuPathDB" id="FungiDB:CTRG_04408"/>
<gene>
    <name evidence="3" type="ORF">CTRG_04408</name>
</gene>
<sequence>MSFSKSKRSLGMGRPKLVTKNKLKKSRIAMDDDEDDEAQITPQPSFLTRENQLSNLFSSQENGLKYNNKKPVKSKHNFEEDGEFIYKRSQSPTQPQSRKKRKVNTPISQLHEEMDLLARGDSDSDSEDIFALKKSRKKEKQRPSNSQSNGGTRLRSPLRDGYKSDDYIEHVSSEKLALQDHSELGNYNKRRQSYTNRGKRVSSIGNGFVGEPHKDIPVSDYYKLLDTSLPAPDRMRQLLVWTMKRQLEKDDDLLKQNPLANHTAASIARVIKEELINDLIEKKISTSWYDKKDANSLSGKIITVPNPINESNRQNIDLYSKKVRELKRQKEQWKEVFKQSIAGVENLHITLPNDNTKLKQYLETERTTEIGLSVIDGSVVQKLEQDCENVKKSFSELPPIIDRLYYASHQLNQASKLINSVEENKLGPELNQYLQSYVSTTNPPSESKAEQESTAETSNKFDTMALLKAICYVETVRDKSKD</sequence>
<feature type="compositionally biased region" description="Basic residues" evidence="2">
    <location>
        <begin position="17"/>
        <end position="27"/>
    </location>
</feature>
<dbReference type="RefSeq" id="XP_002550110.1">
    <property type="nucleotide sequence ID" value="XM_002550064.1"/>
</dbReference>
<evidence type="ECO:0008006" key="5">
    <source>
        <dbReference type="Google" id="ProtNLM"/>
    </source>
</evidence>
<keyword evidence="1" id="KW-0175">Coiled coil</keyword>
<dbReference type="OrthoDB" id="3364649at2759"/>
<dbReference type="PANTHER" id="PTHR14778:SF2">
    <property type="entry name" value="KINETOCHORE-ASSOCIATED PROTEIN DSN1 HOMOLOG"/>
    <property type="match status" value="1"/>
</dbReference>
<proteinExistence type="predicted"/>
<feature type="region of interest" description="Disordered" evidence="2">
    <location>
        <begin position="133"/>
        <end position="162"/>
    </location>
</feature>
<dbReference type="GO" id="GO:0000444">
    <property type="term" value="C:MIS12/MIND type complex"/>
    <property type="evidence" value="ECO:0007669"/>
    <property type="project" value="InterPro"/>
</dbReference>
<feature type="region of interest" description="Disordered" evidence="2">
    <location>
        <begin position="1"/>
        <end position="109"/>
    </location>
</feature>
<dbReference type="GO" id="GO:0007059">
    <property type="term" value="P:chromosome segregation"/>
    <property type="evidence" value="ECO:0007669"/>
    <property type="project" value="InterPro"/>
</dbReference>
<keyword evidence="4" id="KW-1185">Reference proteome</keyword>
<dbReference type="KEGG" id="ctp:CTRG_04408"/>
<feature type="region of interest" description="Disordered" evidence="2">
    <location>
        <begin position="439"/>
        <end position="458"/>
    </location>
</feature>
<evidence type="ECO:0000256" key="1">
    <source>
        <dbReference type="SAM" id="Coils"/>
    </source>
</evidence>
<dbReference type="STRING" id="294747.C5MEB5"/>
<dbReference type="Pfam" id="PF08202">
    <property type="entry name" value="MIS13"/>
    <property type="match status" value="1"/>
</dbReference>
<dbReference type="PANTHER" id="PTHR14778">
    <property type="entry name" value="KINETOCHORE-ASSOCIATED PROTEIN DSN1 HOMOLOG"/>
    <property type="match status" value="1"/>
</dbReference>
<dbReference type="Proteomes" id="UP000002037">
    <property type="component" value="Unassembled WGS sequence"/>
</dbReference>
<evidence type="ECO:0000313" key="4">
    <source>
        <dbReference type="Proteomes" id="UP000002037"/>
    </source>
</evidence>
<dbReference type="InterPro" id="IPR013218">
    <property type="entry name" value="Dsn1/Mis13"/>
</dbReference>
<evidence type="ECO:0000313" key="3">
    <source>
        <dbReference type="EMBL" id="EER31625.1"/>
    </source>
</evidence>
<dbReference type="eggNOG" id="ENOG502S2VJ">
    <property type="taxonomic scope" value="Eukaryota"/>
</dbReference>
<protein>
    <recommendedName>
        <fullName evidence="5">Kinetochore protein mis13</fullName>
    </recommendedName>
</protein>
<reference evidence="3 4" key="1">
    <citation type="journal article" date="2009" name="Nature">
        <title>Evolution of pathogenicity and sexual reproduction in eight Candida genomes.</title>
        <authorList>
            <person name="Butler G."/>
            <person name="Rasmussen M.D."/>
            <person name="Lin M.F."/>
            <person name="Santos M.A."/>
            <person name="Sakthikumar S."/>
            <person name="Munro C.A."/>
            <person name="Rheinbay E."/>
            <person name="Grabherr M."/>
            <person name="Forche A."/>
            <person name="Reedy J.L."/>
            <person name="Agrafioti I."/>
            <person name="Arnaud M.B."/>
            <person name="Bates S."/>
            <person name="Brown A.J."/>
            <person name="Brunke S."/>
            <person name="Costanzo M.C."/>
            <person name="Fitzpatrick D.A."/>
            <person name="de Groot P.W."/>
            <person name="Harris D."/>
            <person name="Hoyer L.L."/>
            <person name="Hube B."/>
            <person name="Klis F.M."/>
            <person name="Kodira C."/>
            <person name="Lennard N."/>
            <person name="Logue M.E."/>
            <person name="Martin R."/>
            <person name="Neiman A.M."/>
            <person name="Nikolaou E."/>
            <person name="Quail M.A."/>
            <person name="Quinn J."/>
            <person name="Santos M.C."/>
            <person name="Schmitzberger F.F."/>
            <person name="Sherlock G."/>
            <person name="Shah P."/>
            <person name="Silverstein K.A."/>
            <person name="Skrzypek M.S."/>
            <person name="Soll D."/>
            <person name="Staggs R."/>
            <person name="Stansfield I."/>
            <person name="Stumpf M.P."/>
            <person name="Sudbery P.E."/>
            <person name="Srikantha T."/>
            <person name="Zeng Q."/>
            <person name="Berman J."/>
            <person name="Berriman M."/>
            <person name="Heitman J."/>
            <person name="Gow N.A."/>
            <person name="Lorenz M.C."/>
            <person name="Birren B.W."/>
            <person name="Kellis M."/>
            <person name="Cuomo C.A."/>
        </authorList>
    </citation>
    <scope>NUCLEOTIDE SEQUENCE [LARGE SCALE GENOMIC DNA]</scope>
    <source>
        <strain evidence="4">ATCC MYA-3404 / T1</strain>
    </source>
</reference>
<evidence type="ECO:0000256" key="2">
    <source>
        <dbReference type="SAM" id="MobiDB-lite"/>
    </source>
</evidence>
<organism evidence="3 4">
    <name type="scientific">Candida tropicalis (strain ATCC MYA-3404 / T1)</name>
    <name type="common">Yeast</name>
    <dbReference type="NCBI Taxonomy" id="294747"/>
    <lineage>
        <taxon>Eukaryota</taxon>
        <taxon>Fungi</taxon>
        <taxon>Dikarya</taxon>
        <taxon>Ascomycota</taxon>
        <taxon>Saccharomycotina</taxon>
        <taxon>Pichiomycetes</taxon>
        <taxon>Debaryomycetaceae</taxon>
        <taxon>Candida/Lodderomyces clade</taxon>
        <taxon>Candida</taxon>
    </lineage>
</organism>
<feature type="compositionally biased region" description="Polar residues" evidence="2">
    <location>
        <begin position="40"/>
        <end position="62"/>
    </location>
</feature>
<accession>C5MEB5</accession>